<dbReference type="InterPro" id="IPR003594">
    <property type="entry name" value="HATPase_dom"/>
</dbReference>
<sequence length="144" mass="16630">MHRHLKIECRLENLKEIRSFIQDNLQTLAINELEQNLMVVAIDEMCANLIIHANERDESKFIHVGVQPLEDGVIFELKDNGHSFDPSSYIESSLTEVKRLRRKGGLGLSLVRRIMDKIEYVQSEDCNVCLLYKKLNLYSQLSGI</sequence>
<dbReference type="EMBL" id="FNFO01000008">
    <property type="protein sequence ID" value="SDL85022.1"/>
    <property type="molecule type" value="Genomic_DNA"/>
</dbReference>
<dbReference type="SUPFAM" id="SSF55874">
    <property type="entry name" value="ATPase domain of HSP90 chaperone/DNA topoisomerase II/histidine kinase"/>
    <property type="match status" value="1"/>
</dbReference>
<dbReference type="Proteomes" id="UP000198510">
    <property type="component" value="Unassembled WGS sequence"/>
</dbReference>
<evidence type="ECO:0000313" key="3">
    <source>
        <dbReference type="EMBL" id="SDL85022.1"/>
    </source>
</evidence>
<accession>A0A1G9NEU7</accession>
<keyword evidence="1" id="KW-0723">Serine/threonine-protein kinase</keyword>
<dbReference type="PANTHER" id="PTHR35526">
    <property type="entry name" value="ANTI-SIGMA-F FACTOR RSBW-RELATED"/>
    <property type="match status" value="1"/>
</dbReference>
<evidence type="ECO:0000256" key="1">
    <source>
        <dbReference type="ARBA" id="ARBA00022527"/>
    </source>
</evidence>
<name>A0A1G9NEU7_9BACT</name>
<dbReference type="AlphaFoldDB" id="A0A1G9NEU7"/>
<protein>
    <submittedName>
        <fullName evidence="3">Serine/threonine-protein kinase RsbW</fullName>
    </submittedName>
</protein>
<dbReference type="CDD" id="cd16936">
    <property type="entry name" value="HATPase_RsbW-like"/>
    <property type="match status" value="1"/>
</dbReference>
<reference evidence="3 4" key="1">
    <citation type="submission" date="2016-10" db="EMBL/GenBank/DDBJ databases">
        <authorList>
            <person name="de Groot N.N."/>
        </authorList>
    </citation>
    <scope>NUCLEOTIDE SEQUENCE [LARGE SCALE GENOMIC DNA]</scope>
    <source>
        <strain evidence="3 4">DSM 25186</strain>
    </source>
</reference>
<keyword evidence="3" id="KW-0418">Kinase</keyword>
<dbReference type="GO" id="GO:0004674">
    <property type="term" value="F:protein serine/threonine kinase activity"/>
    <property type="evidence" value="ECO:0007669"/>
    <property type="project" value="UniProtKB-KW"/>
</dbReference>
<dbReference type="RefSeq" id="WP_176956130.1">
    <property type="nucleotide sequence ID" value="NZ_FNFO01000008.1"/>
</dbReference>
<evidence type="ECO:0000313" key="4">
    <source>
        <dbReference type="Proteomes" id="UP000198510"/>
    </source>
</evidence>
<feature type="domain" description="Histidine kinase/HSP90-like ATPase" evidence="2">
    <location>
        <begin position="9"/>
        <end position="131"/>
    </location>
</feature>
<keyword evidence="4" id="KW-1185">Reference proteome</keyword>
<organism evidence="3 4">
    <name type="scientific">Catalinimonas alkaloidigena</name>
    <dbReference type="NCBI Taxonomy" id="1075417"/>
    <lineage>
        <taxon>Bacteria</taxon>
        <taxon>Pseudomonadati</taxon>
        <taxon>Bacteroidota</taxon>
        <taxon>Cytophagia</taxon>
        <taxon>Cytophagales</taxon>
        <taxon>Catalimonadaceae</taxon>
        <taxon>Catalinimonas</taxon>
    </lineage>
</organism>
<proteinExistence type="predicted"/>
<gene>
    <name evidence="3" type="ORF">SAMN05421823_108273</name>
</gene>
<keyword evidence="3" id="KW-0808">Transferase</keyword>
<evidence type="ECO:0000259" key="2">
    <source>
        <dbReference type="Pfam" id="PF13581"/>
    </source>
</evidence>
<dbReference type="Gene3D" id="3.30.565.10">
    <property type="entry name" value="Histidine kinase-like ATPase, C-terminal domain"/>
    <property type="match status" value="1"/>
</dbReference>
<dbReference type="STRING" id="1075417.SAMN05421823_108273"/>
<dbReference type="InterPro" id="IPR036890">
    <property type="entry name" value="HATPase_C_sf"/>
</dbReference>
<dbReference type="Pfam" id="PF13581">
    <property type="entry name" value="HATPase_c_2"/>
    <property type="match status" value="1"/>
</dbReference>
<dbReference type="InterPro" id="IPR050267">
    <property type="entry name" value="Anti-sigma-factor_SerPK"/>
</dbReference>
<dbReference type="PANTHER" id="PTHR35526:SF3">
    <property type="entry name" value="ANTI-SIGMA-F FACTOR RSBW"/>
    <property type="match status" value="1"/>
</dbReference>